<dbReference type="Proteomes" id="UP001491310">
    <property type="component" value="Unassembled WGS sequence"/>
</dbReference>
<name>A0ABR2YVK3_9CHLO</name>
<reference evidence="2 3" key="1">
    <citation type="journal article" date="2024" name="Nat. Commun.">
        <title>Phylogenomics reveals the evolutionary origins of lichenization in chlorophyte algae.</title>
        <authorList>
            <person name="Puginier C."/>
            <person name="Libourel C."/>
            <person name="Otte J."/>
            <person name="Skaloud P."/>
            <person name="Haon M."/>
            <person name="Grisel S."/>
            <person name="Petersen M."/>
            <person name="Berrin J.G."/>
            <person name="Delaux P.M."/>
            <person name="Dal Grande F."/>
            <person name="Keller J."/>
        </authorList>
    </citation>
    <scope>NUCLEOTIDE SEQUENCE [LARGE SCALE GENOMIC DNA]</scope>
    <source>
        <strain evidence="2 3">SAG 216-7</strain>
    </source>
</reference>
<accession>A0ABR2YVK3</accession>
<feature type="compositionally biased region" description="Polar residues" evidence="1">
    <location>
        <begin position="43"/>
        <end position="52"/>
    </location>
</feature>
<proteinExistence type="predicted"/>
<feature type="region of interest" description="Disordered" evidence="1">
    <location>
        <begin position="98"/>
        <end position="121"/>
    </location>
</feature>
<evidence type="ECO:0000313" key="3">
    <source>
        <dbReference type="Proteomes" id="UP001491310"/>
    </source>
</evidence>
<evidence type="ECO:0000256" key="1">
    <source>
        <dbReference type="SAM" id="MobiDB-lite"/>
    </source>
</evidence>
<feature type="region of interest" description="Disordered" evidence="1">
    <location>
        <begin position="43"/>
        <end position="80"/>
    </location>
</feature>
<protein>
    <submittedName>
        <fullName evidence="2">Uncharacterized protein</fullName>
    </submittedName>
</protein>
<evidence type="ECO:0000313" key="2">
    <source>
        <dbReference type="EMBL" id="KAK9915706.1"/>
    </source>
</evidence>
<keyword evidence="3" id="KW-1185">Reference proteome</keyword>
<feature type="compositionally biased region" description="Basic residues" evidence="1">
    <location>
        <begin position="108"/>
        <end position="121"/>
    </location>
</feature>
<comment type="caution">
    <text evidence="2">The sequence shown here is derived from an EMBL/GenBank/DDBJ whole genome shotgun (WGS) entry which is preliminary data.</text>
</comment>
<dbReference type="EMBL" id="JALJOT010000004">
    <property type="protein sequence ID" value="KAK9915706.1"/>
    <property type="molecule type" value="Genomic_DNA"/>
</dbReference>
<organism evidence="2 3">
    <name type="scientific">Coccomyxa subellipsoidea</name>
    <dbReference type="NCBI Taxonomy" id="248742"/>
    <lineage>
        <taxon>Eukaryota</taxon>
        <taxon>Viridiplantae</taxon>
        <taxon>Chlorophyta</taxon>
        <taxon>core chlorophytes</taxon>
        <taxon>Trebouxiophyceae</taxon>
        <taxon>Trebouxiophyceae incertae sedis</taxon>
        <taxon>Coccomyxaceae</taxon>
        <taxon>Coccomyxa</taxon>
    </lineage>
</organism>
<sequence length="121" mass="13084">MQAEAVTARSSDTAVGAATDNFAFNVSEITDGIETPLFTRASSMTPASQQPKFVNPGDSAGVKKRRGRPRTGAVSEPHDLKQSKKVVIQLEIQAGGDDYPRITIQATRQRRRKSSNPKKAT</sequence>
<gene>
    <name evidence="2" type="ORF">WJX75_002898</name>
</gene>